<dbReference type="GO" id="GO:0015276">
    <property type="term" value="F:ligand-gated monoatomic ion channel activity"/>
    <property type="evidence" value="ECO:0007669"/>
    <property type="project" value="InterPro"/>
</dbReference>
<dbReference type="InterPro" id="IPR019594">
    <property type="entry name" value="Glu/Gly-bd"/>
</dbReference>
<comment type="subcellular location">
    <subcellularLocation>
        <location evidence="1">Cell membrane</location>
        <topology evidence="1">Multi-pass membrane protein</topology>
    </subcellularLocation>
</comment>
<dbReference type="OMA" id="WICIAIS"/>
<evidence type="ECO:0000256" key="13">
    <source>
        <dbReference type="SAM" id="Phobius"/>
    </source>
</evidence>
<dbReference type="Gene3D" id="1.10.287.70">
    <property type="match status" value="1"/>
</dbReference>
<dbReference type="EMBL" id="JQDR03016927">
    <property type="protein sequence ID" value="KAA0184477.1"/>
    <property type="molecule type" value="Genomic_DNA"/>
</dbReference>
<reference evidence="16" key="2">
    <citation type="journal article" date="2018" name="Environ. Sci. Technol.">
        <title>The Toxicogenome of Hyalella azteca: A Model for Sediment Ecotoxicology and Evolutionary Toxicology.</title>
        <authorList>
            <person name="Poynton H.C."/>
            <person name="Hasenbein S."/>
            <person name="Benoit J.B."/>
            <person name="Sepulveda M.S."/>
            <person name="Poelchau M.F."/>
            <person name="Hughes D.S.T."/>
            <person name="Murali S.C."/>
            <person name="Chen S."/>
            <person name="Glastad K.M."/>
            <person name="Goodisman M.A.D."/>
            <person name="Werren J.H."/>
            <person name="Vineis J.H."/>
            <person name="Bowen J.L."/>
            <person name="Friedrich M."/>
            <person name="Jones J."/>
            <person name="Robertson H.M."/>
            <person name="Feyereisen R."/>
            <person name="Mechler-Hickson A."/>
            <person name="Mathers N."/>
            <person name="Lee C.E."/>
            <person name="Colbourne J.K."/>
            <person name="Biales A."/>
            <person name="Johnston J.S."/>
            <person name="Wellborn G.A."/>
            <person name="Rosendale A.J."/>
            <person name="Cridge A.G."/>
            <person name="Munoz-Torres M.C."/>
            <person name="Bain P.A."/>
            <person name="Manny A.R."/>
            <person name="Major K.M."/>
            <person name="Lambert F.N."/>
            <person name="Vulpe C.D."/>
            <person name="Tuck P."/>
            <person name="Blalock B.J."/>
            <person name="Lin Y.Y."/>
            <person name="Smith M.E."/>
            <person name="Ochoa-Acuna H."/>
            <person name="Chen M.M."/>
            <person name="Childers C.P."/>
            <person name="Qu J."/>
            <person name="Dugan S."/>
            <person name="Lee S.L."/>
            <person name="Chao H."/>
            <person name="Dinh H."/>
            <person name="Han Y."/>
            <person name="Doddapaneni H."/>
            <person name="Worley K.C."/>
            <person name="Muzny D.M."/>
            <person name="Gibbs R.A."/>
            <person name="Richards S."/>
        </authorList>
    </citation>
    <scope>NUCLEOTIDE SEQUENCE</scope>
    <source>
        <strain evidence="16">HAZT.00-mixed</strain>
        <tissue evidence="16">Whole organism</tissue>
    </source>
</reference>
<dbReference type="OrthoDB" id="6364239at2759"/>
<reference evidence="16" key="3">
    <citation type="submission" date="2019-06" db="EMBL/GenBank/DDBJ databases">
        <authorList>
            <person name="Poynton C."/>
            <person name="Hasenbein S."/>
            <person name="Benoit J.B."/>
            <person name="Sepulveda M.S."/>
            <person name="Poelchau M.F."/>
            <person name="Murali S.C."/>
            <person name="Chen S."/>
            <person name="Glastad K.M."/>
            <person name="Werren J.H."/>
            <person name="Vineis J.H."/>
            <person name="Bowen J.L."/>
            <person name="Friedrich M."/>
            <person name="Jones J."/>
            <person name="Robertson H.M."/>
            <person name="Feyereisen R."/>
            <person name="Mechler-Hickson A."/>
            <person name="Mathers N."/>
            <person name="Lee C.E."/>
            <person name="Colbourne J.K."/>
            <person name="Biales A."/>
            <person name="Johnston J.S."/>
            <person name="Wellborn G.A."/>
            <person name="Rosendale A.J."/>
            <person name="Cridge A.G."/>
            <person name="Munoz-Torres M.C."/>
            <person name="Bain P.A."/>
            <person name="Manny A.R."/>
            <person name="Major K.M."/>
            <person name="Lambert F.N."/>
            <person name="Vulpe C.D."/>
            <person name="Tuck P."/>
            <person name="Blalock B.J."/>
            <person name="Lin Y.-Y."/>
            <person name="Smith M.E."/>
            <person name="Ochoa-Acuna H."/>
            <person name="Chen M.-J.M."/>
            <person name="Childers C.P."/>
            <person name="Qu J."/>
            <person name="Dugan S."/>
            <person name="Lee S.L."/>
            <person name="Chao H."/>
            <person name="Dinh H."/>
            <person name="Han Y."/>
            <person name="Doddapaneni H."/>
            <person name="Worley K.C."/>
            <person name="Muzny D.M."/>
            <person name="Gibbs R.A."/>
            <person name="Richards S."/>
        </authorList>
    </citation>
    <scope>NUCLEOTIDE SEQUENCE</scope>
    <source>
        <strain evidence="16">HAZT.00-mixed</strain>
        <tissue evidence="16">Whole organism</tissue>
    </source>
</reference>
<keyword evidence="4" id="KW-1003">Cell membrane</keyword>
<dbReference type="Proteomes" id="UP000711488">
    <property type="component" value="Unassembled WGS sequence"/>
</dbReference>
<dbReference type="RefSeq" id="XP_018006414.2">
    <property type="nucleotide sequence ID" value="XM_018150925.2"/>
</dbReference>
<dbReference type="PANTHER" id="PTHR42643:SF42">
    <property type="entry name" value="IONOTROPIC GLUTAMATE RECEPTOR L-GLUTAMATE AND GLYCINE-BINDING DOMAIN-CONTAINING PROTEIN"/>
    <property type="match status" value="1"/>
</dbReference>
<evidence type="ECO:0000313" key="18">
    <source>
        <dbReference type="RefSeq" id="XP_018006414.2"/>
    </source>
</evidence>
<reference evidence="16" key="1">
    <citation type="submission" date="2014-08" db="EMBL/GenBank/DDBJ databases">
        <authorList>
            <person name="Murali S."/>
            <person name="Richards S."/>
            <person name="Bandaranaike D."/>
            <person name="Bellair M."/>
            <person name="Blankenburg K."/>
            <person name="Chao H."/>
            <person name="Dinh H."/>
            <person name="Doddapaneni H."/>
            <person name="Dugan-Rocha S."/>
            <person name="Elkadiri S."/>
            <person name="Gnanaolivu R."/>
            <person name="Hughes D."/>
            <person name="Lee S."/>
            <person name="Li M."/>
            <person name="Ming W."/>
            <person name="Munidasa M."/>
            <person name="Muniz J."/>
            <person name="Nguyen L."/>
            <person name="Osuji N."/>
            <person name="Pu L.-L."/>
            <person name="Puazo M."/>
            <person name="Skinner E."/>
            <person name="Qu C."/>
            <person name="Quiroz J."/>
            <person name="Raj R."/>
            <person name="Weissenberger G."/>
            <person name="Xin Y."/>
            <person name="Zou X."/>
            <person name="Han Y."/>
            <person name="Worley K."/>
            <person name="Muzny D."/>
            <person name="Gibbs R."/>
        </authorList>
    </citation>
    <scope>NUCLEOTIDE SEQUENCE</scope>
    <source>
        <strain evidence="16">HAZT.00-mixed</strain>
        <tissue evidence="16">Whole organism</tissue>
    </source>
</reference>
<evidence type="ECO:0000256" key="4">
    <source>
        <dbReference type="ARBA" id="ARBA00022475"/>
    </source>
</evidence>
<feature type="transmembrane region" description="Helical" evidence="13">
    <location>
        <begin position="178"/>
        <end position="200"/>
    </location>
</feature>
<dbReference type="InterPro" id="IPR052192">
    <property type="entry name" value="Insect_Ionotropic_Sensory_Rcpt"/>
</dbReference>
<evidence type="ECO:0000313" key="17">
    <source>
        <dbReference type="Proteomes" id="UP000694843"/>
    </source>
</evidence>
<dbReference type="SUPFAM" id="SSF53850">
    <property type="entry name" value="Periplasmic binding protein-like II"/>
    <property type="match status" value="1"/>
</dbReference>
<dbReference type="Pfam" id="PF10613">
    <property type="entry name" value="Lig_chan-Glu_bd"/>
    <property type="match status" value="1"/>
</dbReference>
<feature type="transmembrane region" description="Helical" evidence="13">
    <location>
        <begin position="374"/>
        <end position="398"/>
    </location>
</feature>
<dbReference type="PANTHER" id="PTHR42643">
    <property type="entry name" value="IONOTROPIC RECEPTOR 20A-RELATED"/>
    <property type="match status" value="1"/>
</dbReference>
<dbReference type="SMART" id="SM00079">
    <property type="entry name" value="PBPe"/>
    <property type="match status" value="1"/>
</dbReference>
<keyword evidence="12" id="KW-0407">Ion channel</keyword>
<feature type="domain" description="Ionotropic glutamate receptor L-glutamate and glycine-binding" evidence="15">
    <location>
        <begin position="2"/>
        <end position="52"/>
    </location>
</feature>
<protein>
    <submittedName>
        <fullName evidence="18">Glutamate receptor ionotropic, kainate glr-3</fullName>
    </submittedName>
    <submittedName>
        <fullName evidence="16">Ionotropic receptor 143</fullName>
    </submittedName>
</protein>
<name>A0A6A0GQ71_HYAAZ</name>
<accession>A0A6A0GQ71</accession>
<keyword evidence="3" id="KW-0813">Transport</keyword>
<dbReference type="GO" id="GO:0005886">
    <property type="term" value="C:plasma membrane"/>
    <property type="evidence" value="ECO:0007669"/>
    <property type="project" value="UniProtKB-SubCell"/>
</dbReference>
<evidence type="ECO:0000256" key="12">
    <source>
        <dbReference type="ARBA" id="ARBA00023303"/>
    </source>
</evidence>
<keyword evidence="17" id="KW-1185">Reference proteome</keyword>
<comment type="similarity">
    <text evidence="2">Belongs to the glutamate-gated ion channel (TC 1.A.10.1) family.</text>
</comment>
<evidence type="ECO:0000256" key="9">
    <source>
        <dbReference type="ARBA" id="ARBA00023170"/>
    </source>
</evidence>
<organism evidence="16">
    <name type="scientific">Hyalella azteca</name>
    <name type="common">Amphipod</name>
    <dbReference type="NCBI Taxonomy" id="294128"/>
    <lineage>
        <taxon>Eukaryota</taxon>
        <taxon>Metazoa</taxon>
        <taxon>Ecdysozoa</taxon>
        <taxon>Arthropoda</taxon>
        <taxon>Crustacea</taxon>
        <taxon>Multicrustacea</taxon>
        <taxon>Malacostraca</taxon>
        <taxon>Eumalacostraca</taxon>
        <taxon>Peracarida</taxon>
        <taxon>Amphipoda</taxon>
        <taxon>Senticaudata</taxon>
        <taxon>Talitrida</taxon>
        <taxon>Talitroidea</taxon>
        <taxon>Hyalellidae</taxon>
        <taxon>Hyalella</taxon>
    </lineage>
</organism>
<dbReference type="InterPro" id="IPR001320">
    <property type="entry name" value="Iontro_rcpt_C"/>
</dbReference>
<dbReference type="KEGG" id="hazt:108664348"/>
<keyword evidence="5 13" id="KW-0812">Transmembrane</keyword>
<dbReference type="AlphaFoldDB" id="A0A6A0GQ71"/>
<gene>
    <name evidence="18" type="primary">LOC108664348</name>
    <name evidence="16" type="ORF">HAZT_HAZT004334</name>
</gene>
<reference evidence="18" key="4">
    <citation type="submission" date="2025-04" db="UniProtKB">
        <authorList>
            <consortium name="RefSeq"/>
        </authorList>
    </citation>
    <scope>IDENTIFICATION</scope>
    <source>
        <tissue evidence="18">Whole organism</tissue>
    </source>
</reference>
<evidence type="ECO:0000313" key="16">
    <source>
        <dbReference type="EMBL" id="KAA0184477.1"/>
    </source>
</evidence>
<evidence type="ECO:0000256" key="10">
    <source>
        <dbReference type="ARBA" id="ARBA00023180"/>
    </source>
</evidence>
<evidence type="ECO:0000256" key="7">
    <source>
        <dbReference type="ARBA" id="ARBA00023065"/>
    </source>
</evidence>
<keyword evidence="11" id="KW-1071">Ligand-gated ion channel</keyword>
<accession>A0A8B7MZN2</accession>
<evidence type="ECO:0000256" key="1">
    <source>
        <dbReference type="ARBA" id="ARBA00004651"/>
    </source>
</evidence>
<keyword evidence="6 13" id="KW-1133">Transmembrane helix</keyword>
<dbReference type="GeneID" id="108664348"/>
<proteinExistence type="inferred from homology"/>
<dbReference type="Proteomes" id="UP000694843">
    <property type="component" value="Unplaced"/>
</dbReference>
<dbReference type="SMART" id="SM00918">
    <property type="entry name" value="Lig_chan-Glu_bd"/>
    <property type="match status" value="1"/>
</dbReference>
<keyword evidence="7" id="KW-0406">Ion transport</keyword>
<dbReference type="Gene3D" id="3.40.190.10">
    <property type="entry name" value="Periplasmic binding protein-like II"/>
    <property type="match status" value="1"/>
</dbReference>
<evidence type="ECO:0000256" key="8">
    <source>
        <dbReference type="ARBA" id="ARBA00023136"/>
    </source>
</evidence>
<evidence type="ECO:0000256" key="3">
    <source>
        <dbReference type="ARBA" id="ARBA00022448"/>
    </source>
</evidence>
<keyword evidence="9 16" id="KW-0675">Receptor</keyword>
<dbReference type="Pfam" id="PF00060">
    <property type="entry name" value="Lig_chan"/>
    <property type="match status" value="1"/>
</dbReference>
<evidence type="ECO:0000259" key="14">
    <source>
        <dbReference type="SMART" id="SM00079"/>
    </source>
</evidence>
<evidence type="ECO:0000256" key="5">
    <source>
        <dbReference type="ARBA" id="ARBA00022692"/>
    </source>
</evidence>
<sequence length="451" mass="50525">MGNNYGGIAVDVLKLVAKLNHYCITFMEPRDNMWGLRLPNGTWNGMIGQVNNSEADMSGTLIFTTESRAEVVDFSAPLYFQEHRILYRTPEQEPNIAGFLLPFTGMVWLLIAVMFITVTVMVAILFFFYDVHHGTSGGAIGSSGKVPTRAATREPGWRASYFTIGMLLSQPPRWNPNGALVVLFMTALWMFISFIVANVYRSNLVSMLVLPKIEVPFETLDELVNQHEYKIVMPAGGALQQKAMEAPPNSVLGKLMRGTEVSIDFSYSYQAILFRKYAGIGNEIQLDVFRDFRYSQIAQCPFTVTKNGFVTGIQMSYVFQKGSPLKPKFDKVITRLREAGLLDHFLDRALPNASHCRKKVNNSNELRPLSFWDVAGMLSLFLGGIAVSTIAFLLEIFLKPDAVPAPLHRPVRAIARFRLLERTAKVFTRLLRSCKLPPGEPSVVKPDGQKK</sequence>
<keyword evidence="10" id="KW-0325">Glycoprotein</keyword>
<keyword evidence="8 13" id="KW-0472">Membrane</keyword>
<evidence type="ECO:0000256" key="11">
    <source>
        <dbReference type="ARBA" id="ARBA00023286"/>
    </source>
</evidence>
<evidence type="ECO:0000256" key="2">
    <source>
        <dbReference type="ARBA" id="ARBA00008685"/>
    </source>
</evidence>
<evidence type="ECO:0000256" key="6">
    <source>
        <dbReference type="ARBA" id="ARBA00022989"/>
    </source>
</evidence>
<feature type="domain" description="Ionotropic glutamate receptor C-terminal" evidence="14">
    <location>
        <begin position="2"/>
        <end position="352"/>
    </location>
</feature>
<evidence type="ECO:0000259" key="15">
    <source>
        <dbReference type="SMART" id="SM00918"/>
    </source>
</evidence>
<feature type="transmembrane region" description="Helical" evidence="13">
    <location>
        <begin position="107"/>
        <end position="129"/>
    </location>
</feature>
<dbReference type="GO" id="GO:0050906">
    <property type="term" value="P:detection of stimulus involved in sensory perception"/>
    <property type="evidence" value="ECO:0007669"/>
    <property type="project" value="UniProtKB-ARBA"/>
</dbReference>